<dbReference type="InterPro" id="IPR050764">
    <property type="entry name" value="CbbQ/NirQ/NorQ/GpvN"/>
</dbReference>
<dbReference type="SUPFAM" id="SSF52540">
    <property type="entry name" value="P-loop containing nucleoside triphosphate hydrolases"/>
    <property type="match status" value="1"/>
</dbReference>
<dbReference type="PANTHER" id="PTHR42759">
    <property type="entry name" value="MOXR FAMILY PROTEIN"/>
    <property type="match status" value="1"/>
</dbReference>
<evidence type="ECO:0000313" key="2">
    <source>
        <dbReference type="EMBL" id="BCN92311.1"/>
    </source>
</evidence>
<accession>A0ABM7MAE9</accession>
<dbReference type="InterPro" id="IPR027417">
    <property type="entry name" value="P-loop_NTPase"/>
</dbReference>
<sequence>MSIQAEFQTLKQHLQTVIVGQEALLDKMLIALLTGGHVLLEGPPGLAKTTAVKTLATGVHASFQRIQFTPDLMPGDVMGSDVLDVNTGALSFVKGPIFNEIVLADEINRAPPKVQSALLEAMAEKQVTAGGQTRALPEMFLVMATQNPLEQSGTYPLPEAQLDRFMLHVVLDYPDEAEELEILRRDRAHHFGEDKDAFNAFLTPEKVIHARHSVAEQYVSESVERYMVALIAATRKLGELDSVMQGVLEVGASPRASIALLHAASAYAWLQGRDFVTPDDVITLLPDVLRHRLIVSFSGRAQKWTPDSIIQKLIELVPVPMLEQ</sequence>
<protein>
    <submittedName>
        <fullName evidence="2">ATPase AAA</fullName>
    </submittedName>
</protein>
<evidence type="ECO:0000259" key="1">
    <source>
        <dbReference type="SMART" id="SM00382"/>
    </source>
</evidence>
<dbReference type="PIRSF" id="PIRSF002849">
    <property type="entry name" value="AAA_ATPase_chaperone_MoxR_prd"/>
    <property type="match status" value="1"/>
</dbReference>
<dbReference type="Pfam" id="PF17863">
    <property type="entry name" value="AAA_lid_2"/>
    <property type="match status" value="1"/>
</dbReference>
<organism evidence="2 3">
    <name type="scientific">Thiomicrorhabdus immobilis</name>
    <dbReference type="NCBI Taxonomy" id="2791037"/>
    <lineage>
        <taxon>Bacteria</taxon>
        <taxon>Pseudomonadati</taxon>
        <taxon>Pseudomonadota</taxon>
        <taxon>Gammaproteobacteria</taxon>
        <taxon>Thiotrichales</taxon>
        <taxon>Piscirickettsiaceae</taxon>
        <taxon>Thiomicrorhabdus</taxon>
    </lineage>
</organism>
<dbReference type="Gene3D" id="3.40.50.300">
    <property type="entry name" value="P-loop containing nucleotide triphosphate hydrolases"/>
    <property type="match status" value="1"/>
</dbReference>
<dbReference type="Gene3D" id="1.10.8.80">
    <property type="entry name" value="Magnesium chelatase subunit I, C-Terminal domain"/>
    <property type="match status" value="1"/>
</dbReference>
<dbReference type="Pfam" id="PF07726">
    <property type="entry name" value="AAA_3"/>
    <property type="match status" value="1"/>
</dbReference>
<gene>
    <name evidence="2" type="ORF">THMIRHAM_00960</name>
</gene>
<keyword evidence="3" id="KW-1185">Reference proteome</keyword>
<dbReference type="PANTHER" id="PTHR42759:SF1">
    <property type="entry name" value="MAGNESIUM-CHELATASE SUBUNIT CHLD"/>
    <property type="match status" value="1"/>
</dbReference>
<feature type="domain" description="AAA+ ATPase" evidence="1">
    <location>
        <begin position="34"/>
        <end position="175"/>
    </location>
</feature>
<proteinExistence type="predicted"/>
<dbReference type="Proteomes" id="UP001054820">
    <property type="component" value="Chromosome"/>
</dbReference>
<name>A0ABM7MAE9_9GAMM</name>
<dbReference type="InterPro" id="IPR003593">
    <property type="entry name" value="AAA+_ATPase"/>
</dbReference>
<dbReference type="RefSeq" id="WP_237262014.1">
    <property type="nucleotide sequence ID" value="NZ_AP024202.1"/>
</dbReference>
<evidence type="ECO:0000313" key="3">
    <source>
        <dbReference type="Proteomes" id="UP001054820"/>
    </source>
</evidence>
<reference evidence="2" key="1">
    <citation type="journal article" date="2022" name="Arch. Microbiol.">
        <title>Thiomicrorhabdus immobilis sp. nov., a mesophilic sulfur-oxidizing bacterium isolated from sediment of a brackish lake in northern Japan.</title>
        <authorList>
            <person name="Kojima H."/>
            <person name="Mochizuki J."/>
            <person name="Kanda M."/>
            <person name="Watanabe T."/>
            <person name="Fukui M."/>
        </authorList>
    </citation>
    <scope>NUCLEOTIDE SEQUENCE</scope>
    <source>
        <strain evidence="2">Am19</strain>
    </source>
</reference>
<dbReference type="SMART" id="SM00382">
    <property type="entry name" value="AAA"/>
    <property type="match status" value="1"/>
</dbReference>
<dbReference type="InterPro" id="IPR011703">
    <property type="entry name" value="ATPase_AAA-3"/>
</dbReference>
<dbReference type="CDD" id="cd00009">
    <property type="entry name" value="AAA"/>
    <property type="match status" value="1"/>
</dbReference>
<dbReference type="InterPro" id="IPR041628">
    <property type="entry name" value="ChlI/MoxR_AAA_lid"/>
</dbReference>
<dbReference type="EMBL" id="AP024202">
    <property type="protein sequence ID" value="BCN92311.1"/>
    <property type="molecule type" value="Genomic_DNA"/>
</dbReference>